<feature type="region of interest" description="Disordered" evidence="8">
    <location>
        <begin position="30"/>
        <end position="63"/>
    </location>
</feature>
<evidence type="ECO:0000313" key="11">
    <source>
        <dbReference type="Proteomes" id="UP001460270"/>
    </source>
</evidence>
<dbReference type="SUPFAM" id="SSF53098">
    <property type="entry name" value="Ribonuclease H-like"/>
    <property type="match status" value="1"/>
</dbReference>
<feature type="compositionally biased region" description="Basic residues" evidence="8">
    <location>
        <begin position="35"/>
        <end position="50"/>
    </location>
</feature>
<dbReference type="PANTHER" id="PTHR46481:SF10">
    <property type="entry name" value="ZINC FINGER BED DOMAIN-CONTAINING PROTEIN 39"/>
    <property type="match status" value="1"/>
</dbReference>
<dbReference type="Proteomes" id="UP001460270">
    <property type="component" value="Unassembled WGS sequence"/>
</dbReference>
<comment type="caution">
    <text evidence="10">The sequence shown here is derived from an EMBL/GenBank/DDBJ whole genome shotgun (WGS) entry which is preliminary data.</text>
</comment>
<protein>
    <recommendedName>
        <fullName evidence="9">BED-type domain-containing protein</fullName>
    </recommendedName>
</protein>
<dbReference type="InterPro" id="IPR003656">
    <property type="entry name" value="Znf_BED"/>
</dbReference>
<dbReference type="InterPro" id="IPR052035">
    <property type="entry name" value="ZnF_BED_domain_contain"/>
</dbReference>
<dbReference type="PANTHER" id="PTHR46481">
    <property type="entry name" value="ZINC FINGER BED DOMAIN-CONTAINING PROTEIN 4"/>
    <property type="match status" value="1"/>
</dbReference>
<evidence type="ECO:0000256" key="5">
    <source>
        <dbReference type="ARBA" id="ARBA00023015"/>
    </source>
</evidence>
<keyword evidence="2" id="KW-0479">Metal-binding</keyword>
<comment type="subcellular location">
    <subcellularLocation>
        <location evidence="1">Nucleus</location>
    </subcellularLocation>
</comment>
<evidence type="ECO:0000256" key="1">
    <source>
        <dbReference type="ARBA" id="ARBA00004123"/>
    </source>
</evidence>
<dbReference type="InterPro" id="IPR036236">
    <property type="entry name" value="Znf_C2H2_sf"/>
</dbReference>
<evidence type="ECO:0000256" key="3">
    <source>
        <dbReference type="ARBA" id="ARBA00022771"/>
    </source>
</evidence>
<evidence type="ECO:0000256" key="6">
    <source>
        <dbReference type="ARBA" id="ARBA00023163"/>
    </source>
</evidence>
<gene>
    <name evidence="10" type="ORF">WMY93_014431</name>
</gene>
<accession>A0AAW0P642</accession>
<proteinExistence type="predicted"/>
<keyword evidence="3" id="KW-0863">Zinc-finger</keyword>
<evidence type="ECO:0000259" key="9">
    <source>
        <dbReference type="Pfam" id="PF02892"/>
    </source>
</evidence>
<organism evidence="10 11">
    <name type="scientific">Mugilogobius chulae</name>
    <name type="common">yellowstripe goby</name>
    <dbReference type="NCBI Taxonomy" id="88201"/>
    <lineage>
        <taxon>Eukaryota</taxon>
        <taxon>Metazoa</taxon>
        <taxon>Chordata</taxon>
        <taxon>Craniata</taxon>
        <taxon>Vertebrata</taxon>
        <taxon>Euteleostomi</taxon>
        <taxon>Actinopterygii</taxon>
        <taxon>Neopterygii</taxon>
        <taxon>Teleostei</taxon>
        <taxon>Neoteleostei</taxon>
        <taxon>Acanthomorphata</taxon>
        <taxon>Gobiaria</taxon>
        <taxon>Gobiiformes</taxon>
        <taxon>Gobioidei</taxon>
        <taxon>Gobiidae</taxon>
        <taxon>Gobionellinae</taxon>
        <taxon>Mugilogobius</taxon>
    </lineage>
</organism>
<dbReference type="AlphaFoldDB" id="A0AAW0P642"/>
<evidence type="ECO:0000256" key="4">
    <source>
        <dbReference type="ARBA" id="ARBA00022833"/>
    </source>
</evidence>
<dbReference type="SUPFAM" id="SSF57667">
    <property type="entry name" value="beta-beta-alpha zinc fingers"/>
    <property type="match status" value="1"/>
</dbReference>
<keyword evidence="11" id="KW-1185">Reference proteome</keyword>
<evidence type="ECO:0000256" key="7">
    <source>
        <dbReference type="ARBA" id="ARBA00023242"/>
    </source>
</evidence>
<sequence>MGTCKSLWEKEKLCTPEGRQRKIGGARCEIGRSGREKKKNTRTRTARTHVHTNGVGRGKQNSTDGTKLEKDFAICKQCFSKVRYTGNTTNMHSHLTRHHPELCEKAMVVVGSNPAQPAAPSVQRGGKRGIPLLMKTLEPRFDIPSRKHFAEKIIPALYDQTKATVKSALEMAERVGLTCDGWTSRATESYMTFTVHFINEDWEMKSYVLQTRAMHETHTGANIADVLKAAVDEWSLDPKKPVFVTDNASNMCVAVDLAGYKHKYFWSRSTEKKPESPRPSRHKLITDMPVRWNSAYEMVSRFLEQQPAVCAALLSPEVRKNVTDCALTESDISSAEEMVEALRPMLVATNIMCEEKNPTISVIAPLHAQLLRDTTTTEEDSPLVREIKRSINQDLSKRYQSEVEKDLLRMSSALDPRFKSLLFLSPEEVQETYTKLQSKAAALREDDPVPCGDVQGDFEEEEPQSSQTSTTKKRKSALVDLLGQTFKKTSYGTTSATSIAEKEINNIKILHLCLSLKILCCGGNLSSMCSLFSPTGSYAFVYSWDKCGS</sequence>
<dbReference type="GO" id="GO:0008270">
    <property type="term" value="F:zinc ion binding"/>
    <property type="evidence" value="ECO:0007669"/>
    <property type="project" value="UniProtKB-KW"/>
</dbReference>
<feature type="domain" description="BED-type" evidence="9">
    <location>
        <begin position="68"/>
        <end position="100"/>
    </location>
</feature>
<keyword evidence="7" id="KW-0539">Nucleus</keyword>
<reference evidence="11" key="1">
    <citation type="submission" date="2024-04" db="EMBL/GenBank/DDBJ databases">
        <title>Salinicola lusitanus LLJ914,a marine bacterium isolated from the Okinawa Trough.</title>
        <authorList>
            <person name="Li J."/>
        </authorList>
    </citation>
    <scope>NUCLEOTIDE SEQUENCE [LARGE SCALE GENOMIC DNA]</scope>
</reference>
<dbReference type="InterPro" id="IPR012337">
    <property type="entry name" value="RNaseH-like_sf"/>
</dbReference>
<name>A0AAW0P642_9GOBI</name>
<dbReference type="EMBL" id="JBBPFD010000010">
    <property type="protein sequence ID" value="KAK7909747.1"/>
    <property type="molecule type" value="Genomic_DNA"/>
</dbReference>
<evidence type="ECO:0000256" key="8">
    <source>
        <dbReference type="SAM" id="MobiDB-lite"/>
    </source>
</evidence>
<dbReference type="GO" id="GO:0003677">
    <property type="term" value="F:DNA binding"/>
    <property type="evidence" value="ECO:0007669"/>
    <property type="project" value="InterPro"/>
</dbReference>
<keyword evidence="6" id="KW-0804">Transcription</keyword>
<evidence type="ECO:0000256" key="2">
    <source>
        <dbReference type="ARBA" id="ARBA00022723"/>
    </source>
</evidence>
<keyword evidence="5" id="KW-0805">Transcription regulation</keyword>
<feature type="region of interest" description="Disordered" evidence="8">
    <location>
        <begin position="444"/>
        <end position="473"/>
    </location>
</feature>
<dbReference type="Pfam" id="PF02892">
    <property type="entry name" value="zf-BED"/>
    <property type="match status" value="1"/>
</dbReference>
<keyword evidence="4" id="KW-0862">Zinc</keyword>
<evidence type="ECO:0000313" key="10">
    <source>
        <dbReference type="EMBL" id="KAK7909747.1"/>
    </source>
</evidence>